<evidence type="ECO:0000313" key="5">
    <source>
        <dbReference type="Proteomes" id="UP000585363"/>
    </source>
</evidence>
<dbReference type="GO" id="GO:0004553">
    <property type="term" value="F:hydrolase activity, hydrolyzing O-glycosyl compounds"/>
    <property type="evidence" value="ECO:0007669"/>
    <property type="project" value="InterPro"/>
</dbReference>
<dbReference type="Gene3D" id="2.10.10.20">
    <property type="entry name" value="Carbohydrate-binding module superfamily 5/12"/>
    <property type="match status" value="2"/>
</dbReference>
<reference evidence="4 5" key="2">
    <citation type="submission" date="2020-06" db="EMBL/GenBank/DDBJ databases">
        <title>Polyphasic characterization of a Rahnella strain isolated from tree sap.</title>
        <authorList>
            <person name="Kim I.S."/>
        </authorList>
    </citation>
    <scope>NUCLEOTIDE SEQUENCE [LARGE SCALE GENOMIC DNA]</scope>
    <source>
        <strain evidence="4 5">SAP-1</strain>
    </source>
</reference>
<proteinExistence type="predicted"/>
<dbReference type="InterPro" id="IPR003610">
    <property type="entry name" value="CBM5/12"/>
</dbReference>
<dbReference type="InterPro" id="IPR021862">
    <property type="entry name" value="DUF3472"/>
</dbReference>
<dbReference type="CDD" id="cd12215">
    <property type="entry name" value="ChiC_BD"/>
    <property type="match status" value="1"/>
</dbReference>
<feature type="domain" description="Chitin-binding type-3" evidence="3">
    <location>
        <begin position="386"/>
        <end position="427"/>
    </location>
</feature>
<dbReference type="SMART" id="SM00495">
    <property type="entry name" value="ChtBD3"/>
    <property type="match status" value="2"/>
</dbReference>
<dbReference type="RefSeq" id="WP_169401316.1">
    <property type="nucleotide sequence ID" value="NZ_JAADJU010000001.1"/>
</dbReference>
<gene>
    <name evidence="4" type="ORF">GW590_01865</name>
</gene>
<comment type="caution">
    <text evidence="4">The sequence shown here is derived from an EMBL/GenBank/DDBJ whole genome shotgun (WGS) entry which is preliminary data.</text>
</comment>
<evidence type="ECO:0000313" key="4">
    <source>
        <dbReference type="EMBL" id="NMP25630.1"/>
    </source>
</evidence>
<dbReference type="Pfam" id="PF11958">
    <property type="entry name" value="DUF3472"/>
    <property type="match status" value="1"/>
</dbReference>
<dbReference type="NCBIfam" id="TIGR01965">
    <property type="entry name" value="VCBS_repeat"/>
    <property type="match status" value="1"/>
</dbReference>
<dbReference type="Proteomes" id="UP000585363">
    <property type="component" value="Unassembled WGS sequence"/>
</dbReference>
<keyword evidence="1" id="KW-0378">Hydrolase</keyword>
<feature type="chain" id="PRO_5033067962" evidence="2">
    <location>
        <begin position="27"/>
        <end position="474"/>
    </location>
</feature>
<feature type="domain" description="Chitin-binding type-3" evidence="3">
    <location>
        <begin position="432"/>
        <end position="474"/>
    </location>
</feature>
<dbReference type="Gene3D" id="2.60.40.10">
    <property type="entry name" value="Immunoglobulins"/>
    <property type="match status" value="1"/>
</dbReference>
<dbReference type="InterPro" id="IPR036573">
    <property type="entry name" value="CBM_sf_5/12"/>
</dbReference>
<evidence type="ECO:0000256" key="1">
    <source>
        <dbReference type="ARBA" id="ARBA00022801"/>
    </source>
</evidence>
<protein>
    <submittedName>
        <fullName evidence="4">DUF3472 domain-containing protein</fullName>
    </submittedName>
</protein>
<accession>A0A848MET9</accession>
<dbReference type="GO" id="GO:0005576">
    <property type="term" value="C:extracellular region"/>
    <property type="evidence" value="ECO:0007669"/>
    <property type="project" value="InterPro"/>
</dbReference>
<dbReference type="GO" id="GO:0005975">
    <property type="term" value="P:carbohydrate metabolic process"/>
    <property type="evidence" value="ECO:0007669"/>
    <property type="project" value="InterPro"/>
</dbReference>
<dbReference type="AlphaFoldDB" id="A0A848MET9"/>
<name>A0A848MET9_9GAMM</name>
<feature type="signal peptide" evidence="2">
    <location>
        <begin position="1"/>
        <end position="26"/>
    </location>
</feature>
<dbReference type="GO" id="GO:0030246">
    <property type="term" value="F:carbohydrate binding"/>
    <property type="evidence" value="ECO:0007669"/>
    <property type="project" value="InterPro"/>
</dbReference>
<evidence type="ECO:0000259" key="3">
    <source>
        <dbReference type="SMART" id="SM00495"/>
    </source>
</evidence>
<organism evidence="4 5">
    <name type="scientific">Rouxiella aceris</name>
    <dbReference type="NCBI Taxonomy" id="2703884"/>
    <lineage>
        <taxon>Bacteria</taxon>
        <taxon>Pseudomonadati</taxon>
        <taxon>Pseudomonadota</taxon>
        <taxon>Gammaproteobacteria</taxon>
        <taxon>Enterobacterales</taxon>
        <taxon>Yersiniaceae</taxon>
        <taxon>Rouxiella</taxon>
    </lineage>
</organism>
<dbReference type="InterPro" id="IPR010221">
    <property type="entry name" value="VCBS_dom"/>
</dbReference>
<reference evidence="4 5" key="1">
    <citation type="submission" date="2020-01" db="EMBL/GenBank/DDBJ databases">
        <authorList>
            <person name="Lee S.D."/>
        </authorList>
    </citation>
    <scope>NUCLEOTIDE SEQUENCE [LARGE SCALE GENOMIC DNA]</scope>
    <source>
        <strain evidence="4 5">SAP-1</strain>
    </source>
</reference>
<sequence length="474" mass="51535">MKIKIKPLRILIAMSLMATGMPAAMAHNDQGTTATPTIYFATHPNMKASNSLSSVSATMEVQEMTSDTAPWYWAYQGWFMSEGAFYFGLQPNGHYGKTALFSVFGKGTQSSFSSCKGGADSTNPDTGMSCHIPYDWEIGHKYTFNVKRINLDAKQSLATWKGIVTDQTTGEQTTIGEIKVPARWSDIVPSIIGWAEWFQNGGLTCAQRTNFVVNYSAVSGVYSNSSSPWHSYVSGTTANTCATYDKTGPYPAEVTMSAGGTFNDSNNPGPGVIKPVAVVPADFTVTQSSSSAGYPLDGSDSKNAQSYSWKIVQGAGDFWLQEKQGGIWLREVKQAKARALVPANKVGTAVYELTVTGKDGTQDARRVTVTVKAANNKPEIPADAEYPAWKQGTTYVAGNKVTYEGVKYIAKYWTNERPANSNAWNFADPNYRSEWSPSKAYSGGAHVSYQGKNYKAAYWTQGNTPGQHAVWIAE</sequence>
<dbReference type="SUPFAM" id="SSF51055">
    <property type="entry name" value="Carbohydrate binding domain"/>
    <property type="match status" value="2"/>
</dbReference>
<dbReference type="InterPro" id="IPR013783">
    <property type="entry name" value="Ig-like_fold"/>
</dbReference>
<dbReference type="Pfam" id="PF02839">
    <property type="entry name" value="CBM_5_12"/>
    <property type="match status" value="2"/>
</dbReference>
<evidence type="ECO:0000256" key="2">
    <source>
        <dbReference type="SAM" id="SignalP"/>
    </source>
</evidence>
<dbReference type="EMBL" id="JAADJU010000001">
    <property type="protein sequence ID" value="NMP25630.1"/>
    <property type="molecule type" value="Genomic_DNA"/>
</dbReference>
<keyword evidence="5" id="KW-1185">Reference proteome</keyword>
<keyword evidence="2" id="KW-0732">Signal</keyword>